<dbReference type="Gene3D" id="3.30.559.30">
    <property type="entry name" value="Nonribosomal peptide synthetase, condensation domain"/>
    <property type="match status" value="7"/>
</dbReference>
<keyword evidence="7" id="KW-1185">Reference proteome</keyword>
<evidence type="ECO:0000313" key="7">
    <source>
        <dbReference type="Proteomes" id="UP000261174"/>
    </source>
</evidence>
<dbReference type="Pfam" id="PF00668">
    <property type="entry name" value="Condensation"/>
    <property type="match status" value="7"/>
</dbReference>
<dbReference type="InterPro" id="IPR025110">
    <property type="entry name" value="AMP-bd_C"/>
</dbReference>
<feature type="domain" description="Carrier" evidence="5">
    <location>
        <begin position="3067"/>
        <end position="3142"/>
    </location>
</feature>
<dbReference type="FunFam" id="3.40.50.980:FF:000002">
    <property type="entry name" value="Enterobactin synthetase component F"/>
    <property type="match status" value="1"/>
</dbReference>
<dbReference type="PANTHER" id="PTHR45527">
    <property type="entry name" value="NONRIBOSOMAL PEPTIDE SYNTHETASE"/>
    <property type="match status" value="1"/>
</dbReference>
<dbReference type="SUPFAM" id="SSF47336">
    <property type="entry name" value="ACP-like"/>
    <property type="match status" value="6"/>
</dbReference>
<evidence type="ECO:0000256" key="4">
    <source>
        <dbReference type="ARBA" id="ARBA00022553"/>
    </source>
</evidence>
<dbReference type="Gene3D" id="3.30.559.10">
    <property type="entry name" value="Chloramphenicol acetyltransferase-like domain"/>
    <property type="match status" value="7"/>
</dbReference>
<comment type="caution">
    <text evidence="6">The sequence shown here is derived from an EMBL/GenBank/DDBJ whole genome shotgun (WGS) entry which is preliminary data.</text>
</comment>
<dbReference type="GO" id="GO:0005829">
    <property type="term" value="C:cytosol"/>
    <property type="evidence" value="ECO:0007669"/>
    <property type="project" value="TreeGrafter"/>
</dbReference>
<dbReference type="GO" id="GO:0044550">
    <property type="term" value="P:secondary metabolite biosynthetic process"/>
    <property type="evidence" value="ECO:0007669"/>
    <property type="project" value="UniProtKB-ARBA"/>
</dbReference>
<feature type="domain" description="Carrier" evidence="5">
    <location>
        <begin position="6621"/>
        <end position="6696"/>
    </location>
</feature>
<dbReference type="CDD" id="cd05930">
    <property type="entry name" value="A_NRPS"/>
    <property type="match status" value="4"/>
</dbReference>
<feature type="domain" description="Carrier" evidence="5">
    <location>
        <begin position="4541"/>
        <end position="4616"/>
    </location>
</feature>
<proteinExistence type="inferred from homology"/>
<dbReference type="Pfam" id="PF13193">
    <property type="entry name" value="AMP-binding_C"/>
    <property type="match status" value="3"/>
</dbReference>
<dbReference type="InterPro" id="IPR020845">
    <property type="entry name" value="AMP-binding_CS"/>
</dbReference>
<reference evidence="6 7" key="1">
    <citation type="submission" date="2018-08" db="EMBL/GenBank/DDBJ databases">
        <title>Chitinophaga sp. K20C18050901, a novel bacterium isolated from forest soil.</title>
        <authorList>
            <person name="Wang C."/>
        </authorList>
    </citation>
    <scope>NUCLEOTIDE SEQUENCE [LARGE SCALE GENOMIC DNA]</scope>
    <source>
        <strain evidence="6 7">K20C18050901</strain>
    </source>
</reference>
<evidence type="ECO:0000256" key="1">
    <source>
        <dbReference type="ARBA" id="ARBA00001957"/>
    </source>
</evidence>
<dbReference type="InterPro" id="IPR045851">
    <property type="entry name" value="AMP-bd_C_sf"/>
</dbReference>
<keyword evidence="3" id="KW-0596">Phosphopantetheine</keyword>
<dbReference type="Pfam" id="PF00550">
    <property type="entry name" value="PP-binding"/>
    <property type="match status" value="6"/>
</dbReference>
<dbReference type="Gene3D" id="3.40.50.12780">
    <property type="entry name" value="N-terminal domain of ligase-like"/>
    <property type="match status" value="3"/>
</dbReference>
<dbReference type="Gene3D" id="2.30.38.10">
    <property type="entry name" value="Luciferase, Domain 3"/>
    <property type="match status" value="3"/>
</dbReference>
<dbReference type="NCBIfam" id="TIGR01733">
    <property type="entry name" value="AA-adenyl-dom"/>
    <property type="match status" value="6"/>
</dbReference>
<dbReference type="InterPro" id="IPR010071">
    <property type="entry name" value="AA_adenyl_dom"/>
</dbReference>
<organism evidence="6 7">
    <name type="scientific">Chitinophaga silvisoli</name>
    <dbReference type="NCBI Taxonomy" id="2291814"/>
    <lineage>
        <taxon>Bacteria</taxon>
        <taxon>Pseudomonadati</taxon>
        <taxon>Bacteroidota</taxon>
        <taxon>Chitinophagia</taxon>
        <taxon>Chitinophagales</taxon>
        <taxon>Chitinophagaceae</taxon>
        <taxon>Chitinophaga</taxon>
    </lineage>
</organism>
<dbReference type="FunFam" id="3.30.300.30:FF:000010">
    <property type="entry name" value="Enterobactin synthetase component F"/>
    <property type="match status" value="3"/>
</dbReference>
<dbReference type="FunFam" id="3.40.50.12780:FF:000012">
    <property type="entry name" value="Non-ribosomal peptide synthetase"/>
    <property type="match status" value="2"/>
</dbReference>
<dbReference type="InterPro" id="IPR020806">
    <property type="entry name" value="PKS_PP-bd"/>
</dbReference>
<dbReference type="InterPro" id="IPR042099">
    <property type="entry name" value="ANL_N_sf"/>
</dbReference>
<dbReference type="Pfam" id="PF00501">
    <property type="entry name" value="AMP-binding"/>
    <property type="match status" value="6"/>
</dbReference>
<name>A0A3E1P040_9BACT</name>
<dbReference type="CDD" id="cd19531">
    <property type="entry name" value="LCL_NRPS-like"/>
    <property type="match status" value="6"/>
</dbReference>
<dbReference type="PROSITE" id="PS50075">
    <property type="entry name" value="CARRIER"/>
    <property type="match status" value="6"/>
</dbReference>
<dbReference type="InterPro" id="IPR000873">
    <property type="entry name" value="AMP-dep_synth/lig_dom"/>
</dbReference>
<dbReference type="SMART" id="SM00823">
    <property type="entry name" value="PKS_PP"/>
    <property type="match status" value="4"/>
</dbReference>
<dbReference type="OrthoDB" id="9765680at2"/>
<comment type="cofactor">
    <cofactor evidence="1">
        <name>pantetheine 4'-phosphate</name>
        <dbReference type="ChEBI" id="CHEBI:47942"/>
    </cofactor>
</comment>
<dbReference type="InterPro" id="IPR009081">
    <property type="entry name" value="PP-bd_ACP"/>
</dbReference>
<dbReference type="Gene3D" id="3.40.50.980">
    <property type="match status" value="6"/>
</dbReference>
<dbReference type="FunFam" id="3.40.50.980:FF:000001">
    <property type="entry name" value="Non-ribosomal peptide synthetase"/>
    <property type="match status" value="2"/>
</dbReference>
<dbReference type="GO" id="GO:0003824">
    <property type="term" value="F:catalytic activity"/>
    <property type="evidence" value="ECO:0007669"/>
    <property type="project" value="InterPro"/>
</dbReference>
<dbReference type="GO" id="GO:0043041">
    <property type="term" value="P:amino acid activation for nonribosomal peptide biosynthetic process"/>
    <property type="evidence" value="ECO:0007669"/>
    <property type="project" value="TreeGrafter"/>
</dbReference>
<feature type="domain" description="Carrier" evidence="5">
    <location>
        <begin position="2033"/>
        <end position="2108"/>
    </location>
</feature>
<dbReference type="CDD" id="cd17643">
    <property type="entry name" value="A_NRPS_Cytc1-like"/>
    <property type="match status" value="1"/>
</dbReference>
<feature type="domain" description="Carrier" evidence="5">
    <location>
        <begin position="5576"/>
        <end position="5651"/>
    </location>
</feature>
<dbReference type="CDD" id="cd12117">
    <property type="entry name" value="A_NRPS_Srf_like"/>
    <property type="match status" value="1"/>
</dbReference>
<dbReference type="InterPro" id="IPR001242">
    <property type="entry name" value="Condensation_dom"/>
</dbReference>
<keyword evidence="4" id="KW-0597">Phosphoprotein</keyword>
<dbReference type="PROSITE" id="PS00012">
    <property type="entry name" value="PHOSPHOPANTETHEINE"/>
    <property type="match status" value="5"/>
</dbReference>
<dbReference type="FunFam" id="1.10.1200.10:FF:000005">
    <property type="entry name" value="Nonribosomal peptide synthetase 1"/>
    <property type="match status" value="5"/>
</dbReference>
<sequence length="6717" mass="751018">MKKLLKDIRENNILIDVVDGKLNVFSNNNIDPLLLAAIREHKAELIRFLTDNAGEELTQVIPVAAEQADYPLSSGQRRLWGLSQQQEGSRAYNMPGIYKLTGELNIPAIEASFQLLVQRHEILRTGFVENSEGSVRQVIHAAANIPSFIEYYDLTRTGAPTLDVLLDELIHTDFLLAEPPLLRAGIYRTAEKEWVFGCVMHHIVSDGRSMVVLINELLQCYQALVKEEKPVLEPLAVQYKDYAVWQEQQISNNAVAADKDYWMEQFSGTLPILALATDQPRPLIRTFNGGVVSLKIDADVSRDFKEVCKQAGATVYMGLVAVVKTLLYRYTGQSDIITGSPVAGRRHEELLSQIGFYVNTLALRTQLDAKNNFMDLLGAVRQNVLDGFAHQDYPFDELINNLHQQWDLSRNPLFDVMVVYRDGEFEQLVSKGGAGTLAVSPYPQPASDSSKFDLTFTIAPHEDTFLLEIEYNSDIYFADTITHMAQHLIGLMRAIALAPATPLWQLDYLSESEKKLFISTYNNTRTDYPPAVIPVFEEQVAATPDHIALVFEERELSYRELNSQANALADYLKIQPGDRVGIQLERSEWLIISILAVLKSGGAYVPVDASYPADRIDYIIADSGCKRVIDETVILKFKEGKYSTANPLPVGKADDLAYILYTSGSTGKPKGVMIPQKGITRLVKNTNYVTLTEQDTLLSTGAISFDATTFEYWGMLLNGGRLVLCPQDTLLDPVQLAATIAKHRVNIMWFTAGWLNQLVDTDITLFKGLRTLLAGGDKLSPAHIISLKAHYPEMVIINGYGPTENTTFSLAAHLDDPASGIPLGKPISNSTVYVLDAQQQLVPAGVIGEICVGGDGGSLGYLNAPLLTGEKFIADPFRPGSRIFRTGDHGRWNRDGNIEFIGRIDDQVKVRGYRIELSEIELALQQYPGLTDVVVTAIASADGDKQLVAYVVSNQNLEIAALRAYLGNLLPAYMVPGYYVQLDALPLTSNGKVDRKALPAPDASGLATGVEYIAARNQTETLLISVWEEVLGRTGISVKDNFFDLGGHSLKATRLIGQIAKHFNVKMALKEVFTHPVLEDQASWIAAAVQTDFAHVPVAPLMEDYPLSSAQRRLWVLGQFEEGSAAYTIPASCVLRGELDVRALRQSFDDLVARHEILRTVFRENAAGEVRQIVLPVGTINIDDVLTPADAQVFDLYNGPLLRASLHRINELEWRFSYVMHHIISDGWSMGILIRELMERYHVHVTGSSDKDRAALRIQYKDYAVWQQEQLDSAVMQAHRAYWLDQFSGHLPVLDLVGDQPRPAIKTYNGGHIDKVLDASVTERLHALLQGQGSTLFMGLLSAVNALLYRYTGQEDIIIGGAVAGREHADLEDQIGFYVNTLAFRTRFEGRGSFIELLEKVNDVTLRGYEHQAYPFDELVEQLDLPRDLSRSPLFDVMLILQNNERTVLDGSFSGIHINIEESAGGSSKFDLLFNFTELTEGLRLRLIYNSDVFSAVMAAHLADHFMQLLQALVAAPAVPIQQLNYIGSRERTALLEAGNIRLEANRNDLTIVDLFLASVENSPAKTAIVFDNKSLSYQQLNELSDQFAHFLKEEHGVVHGDLVGIHLSRSEWVVVAILGVLKAGAAYVPIDPEYPQDRIHFIVSDSQCKALVAEQELKQFITDQQRYNLTIPEQIYSLSDLAYVIYTSGSTGTPKGVMVQHQSLVSYLQAISATYSLHQEDKILQLANFAFDASVEQIFISLLSGATLVIADKVLGAELTDFIAQHQITHVHAVPALLSQIDFSALSTLKRVVSAGDICPASLLDTIHENVSFFNKYGPTETTVSATIYEADGSLVSTVPVGKPVSNSTVYILDGQQQLVPVGVAGEICIGGYGVSMGYLNRPALTAEKFMADPFRPGYLMFRTGDYGRWNQEGNIEFIGRIDDQVKVRGHRIELGEIEQALQQYPGLSAVVVTALPAADGDKQLVAYLVSTQPPEVSSLRSYLSERLPAYMIPAYYVQLSALPLTPNGKVDRKGLPAPEVAGLATGVEYIAPRNQTENLLLSVWEEVLGRTGISVRDNFFDLGGHSLKATRLTAQVAKLFSVKMSLKDVFTHPVLESQASWIGAAVQTAFAHVPLAPVSDDYPLSSAQRRLWVLGQFEEGSAAYNIPGTCVLKGALDVAALQRSFVELIQRHEVLRTVFRENTAGEVRQVVLAKDTPGYEIIIHDSFSRSALAGEQKAAFDLSRGPLLRASLYYIQENEWVFSYVMHHIISDGWSMGILIRELMDRYQVHTGGLSTDRAPLRVQYKDYAVWQQNQLETTFMKEHQAYWLEQLGGRLPVLDLMGDHARPAVKTYNGGSVDVLFEASLTTRLNALLRRQDSTLFMGLLSAVNALLYRYTGQDDIIIGGAVAGREHADLEDQIGFYVNTLAFRTRFDGEGSYKDLLSMVQDVTLKGYEHQSYPFDTLVEELDLPRDLSRNPLFDVMLILQNNERTVLDGSFAGLQISSEEWSGSSSKFDLVFTFVETGDGLRLHLDYNSDIFNRDTALRMADHFRTLLGAAVSNPDISLNKLNYIEDAERVRLLESFNATTRDYPSSHTLTALWEEQVSKTPDSVALECVGRSFTYDELNSQANRLGNYLREKYGLSETELVGIQLPRDERIVVAMLGVLKAGAGCVPVDPEYPAERIAYMFEAGQCKVVIDEAFWTSFVQEQAAYTATDLMIAADPSALCYIIYTSGSTGQPKGCMLEHRGVINHLYSKINDLSLTSADVICHTSALHFVGGIWQLWAPLVTGGRVVLCDKDTLTNMDALLATAHASGSRILEIIPSQLNEYLAQEGSFDAGAIEILILTGEKLTPHFVEKCYGSNEGLTIMNTYGQTESSDVTTSYIIPRDSQHDKVLVGKPIQNMSHYILSSDGELCGIGVVGEIFTTGAGTCRGYINQEGLTAKSFVQLPYAPGKRVYRTGDLGRWLADGNIEYIGRRDEQVKIRGHRIEPAEIERVLETYAGVEKAVVLLDGGQLVAYIISHSDDLSASALRAYLASRLPLPMVPSRYVVLDQLPLLLNGKLDKAALLRLGGQELDTADVYEAPTNETESKLIALWEQILQRQPIGIKDNFFDLGGHSLKATRLISQIYKTFEVKVLLKDIFRLPVLSDQAAWIAKSVHTSFTEIPVIPAQTDYTLSSSQHRLWVLSQQETINITFNISDTCLFEGNLDTDILQSSFASLLERHEILRTVFIQNDDGEIRQQIKPLSALDCKITLYNLQDEASPASAAAVLMQESMVRPFNLVHGPLVYAALFQVAANQWIFFYMVHHIISDGWSMNILINELLLLYNANVKGEASPLVPLRIQYKDYSSWQQNQLITGKFEKHKNYWLQQLRSPLPVLHFPYDQPRPAVITHHGRLVNRRINAEITERLNTFCKKEEGTLFMGLLAAVNLLLYSYTGQEDLIVGTPIAGREHQDLEDQIGFYINTLALRTAIKGSDHFHTYFDHIKSLTLDAYEYQLYPFDELVNNLHIKQDPSRNVLFDAMLLLQNFDKIQENGYNMEGVNIKKYSGGEHVVSKYDITFYFTEKGDELDINIEYNTTLFYRDTVELIGERLEKILVAISNHSDLTIDQLTGISMHKDLPVLKRRETADARINCTEHQKRIWFIEQFEKGFLYESSPLYHNLPLIVKLPASPDVELLNKQIRHVLAAHPVLGTLIEVENNEPFQVLNDTLFEGVEQYQVKEDNELLDIINKPFDIKNGPLFRFALVSKEEGTSLFVIVAQSLIADRASLRMLADEIMQQAPVVNDGLQYADYTLWQNVLTDRDLEEYNFYWKKKLLHAPVLLLDTDVRREHIHIYEAGFCELTLAADTSRKVTSSGSPAYMLLLSAFNVLLSKYTGSEDIVIGTLYENREHAALQSIVGPIANLLTLRNEVPSNIRFSELLSQVSTDYTNSVHAAVVPFEKVVLSVNPGKDMSRTALFDIMIHYEEGQDNVIETNYGNGKYDLNLLITHNDGFRLHLTYNKKYFKHTTVTRLLQHYAAIVNCVADDLDLPIDQINYLSEAEENELLQLDQAPVSYPHDKTIVTLFEEQVARTPDNIAVIAGERSVNYRELNSLANQLAHYLKSKYNIRRDDLIGVQLDRDEWMIIALLGILKAGGAYVPIDPAYPQERIDYIRNDSQCRIVIDAAELELFNAEAVQYQTSNPHAVNRPGDLAYVIYTSGTTGKPKGTLIEHRNVVRLFITDRPLFKFTSDDVWTMFHSYCFDFSVWEMYGALLFGGKLVMVPVMVAKDAHAFVTLLQKEQVTILNQTPSSFYNLIKAEAEVPGRMLRIRHVIFGGEALSPGKLASWKERYPDTKLINMYGITETTVHVTYKEIGEEEIKNDISNIGKPIPTLRGYVLDAQQRLQPVGIWGELYVGGDGLSRGYLNREELTRQRFIPGLLAHEDRLYRSGDRVRLLENGEMEYGGRMDQQVKVRGYRVEPGEIENVLRKQEGISDAIVITKKDSHDEVALIAYIVSRGLLNVAVLRQELAVHLPAYMIPEHFIQLDHIPLTSNGKVDRKALPDPEAAELSTGVEYIAPRNPIESQLLSVWEEVLGRTGISVKDNFFDLGGHSLKATRLTGQISKLFNVKMALKEVFTHPVLESQATWIAGAVQTAFAHVPVAAIAEDYPLSSAQRRLWVLGQFEEGSAAYNIPGSCVLKGDLDLIALQQSFRELIARHEILRTVFRENADGDVRQVVLPVDAIGFKIEIHEGLEGFKEEYIRPFDLSSGPLLRASLYHTKENEWVLSYVMHHIISDGWSLGILIRELMDRYQIHVSGIDISRTPLRVQYKDYAVWQQEQSGSDAMKEHRAYWLEQFGDRLPVLDLPGDHARPALKTYNGGSVDVLFEASLTTRLNALLRRQDSTLFMGLLSAVNALLYRYTGQDDIIIGGAVAGREHADLEDQIGFYVNTLAFRTRFDGAGSYKDLLSKVQDVTLKGYEHQSYPFDTLVEELDLPRDLSRNPLFDVMLILQNNEVNTIKGIGELTGLSLEAYDEEEGSVSKFDLVFTFVETGDGLRLHLDYNSDIFNRDTALRMADHFRTLLGAAVSNPDISLNKLNYIEDAERVRLLESFNATTRDYPSSHTLTALWEEQVSKTPDSVALECVGRSFTYDELNSQANRLGNYLREKYGLSETELVGIQLPRDERIVVAMLGVLKAGAGCVPVDPEYPAERIAYMFEAGQCKVVIDEAFWTSFVQEQAAYTATDLMIAADPSALCYIIYTSGSTGQPKGCMLEHRGVINHLYSKINDLSLTSADVICHTSALHFVGGIWQLWAPLVTGGRVVLCDKDTLTNMDALLATAHASGSRILEIIPSQLNEYLAQEGSFDAGAIEILILTGEKLTPHFVEKCYGSNEGLTIMNTYGQTESSDVTTSYIIPRDSQHDKVLVGKPIQNMSHYILSSDGELCGIGVVGEIFTTGAGTCRGYINQEGLTAKSFVQLPYAPGKRVYRTGDLGRWLADGNIEYIGRRDEQVKIRGHRIEPAEIERVLETYAGVEKAVVLLDGGQLVAYIISHSDDLSASALRAYLASRLPSPMVPSRYVVLDQLPLLLNGKLDKAALLRLGGQELDTADVYEAPTNETESKLIALWEQILQRQPIGIKDNFFDLGGHSLKATRLISQIYKTFEVKILLKDIFRLPVLSDQAAWIAASVRTSFNAIPVIPEQADYPLSSSQNRLYILSQFEGGNIAYSISRVYLFEGDLDVSSLQKSFEELLSRHEILRTVFRENTAGEVRQVVLPVNGFKIYIHEQLEAEDVKDLVQQDLQRPFDLYKGPLLRASLYRTSESQWVFSYVMHHIISDGWSMGILIRELIDRYHVHTSGIKSDRSPLRIQYKDYAAWQQEQSESAIMQEHRAYWLEQFGDRLPVLDLIGDHPRPAIKTYNGASIDRAIDPSLVARFDALLRGQGRTMFMGLLSAVNALLYRYTGQEDIIIGGAVAGREHADLEDQIGFYVNTLAFRTRFNGTGTYKELLEKVSDVTLKGYEHQSYPFDELVEQLNLSRDLSRSPLFDVMLVLQNTSVDEQAPIPGKLQVSPYKEGENRLSIFDLVFTFAETAEGLHLHLDYNTDIYHRDTALRMTDHFTTLLAAAVANPDTAINALAYFDERERHQLLKTFNATARDYPSSQTLTELWETQVLQTPDQIALECGPKRFTYSELNEQANRLGHYLQQHAVVSGEDLVGIRLTRDERIVIAMLAILKTGAGCLPVDPEYPADRIDYMFEEGKCKVVIDEPFWASFVNEQHAYAVTNLVAHHDPSCLCYVIYTSGSTGQPKGCMLEHRGVINHLYSKINDLSLTATDVICHTSALHFVGGIWQLWAPLITGGRVILCDKDTLTNMEELLSTAQANACRILEIIPSQLNEHLSNEGTLDAGALEILILTGEKLSPHFVERCYGSNEGLTIMNTYGQTESSDVTTSYIIPRNSQHDKVLVGKPIQNMSHYILSAYGDLCGIGVVGEIYTTGAGTCRGYINQEELTTGSFVQLPFAPGKRVYRTGDLGRWLPDGNIEYIGRRDEQVKIRGHRIEPAEIERVLENYEGIDKAVVMLDAGRTQLVAYLVIEKERAAYTEELVAQDLRAYLAARLPAPMIPSQYVILGQLPLLLNGKLDKAALSRAGGQELNSAEVYEPAGNETETRLVALWEQVLQRHPIGIKDNFFDLGGHSLKATVMLNKLKVEFKIKVSLQEFFMSPQIKSLSELIQRKIWLENSREMASTTDEARVTIKL</sequence>
<dbReference type="SUPFAM" id="SSF52777">
    <property type="entry name" value="CoA-dependent acyltransferases"/>
    <property type="match status" value="14"/>
</dbReference>
<dbReference type="Gene3D" id="3.30.300.30">
    <property type="match status" value="6"/>
</dbReference>
<dbReference type="PROSITE" id="PS00455">
    <property type="entry name" value="AMP_BINDING"/>
    <property type="match status" value="6"/>
</dbReference>
<accession>A0A3E1P040</accession>
<evidence type="ECO:0000259" key="5">
    <source>
        <dbReference type="PROSITE" id="PS50075"/>
    </source>
</evidence>
<dbReference type="InterPro" id="IPR023213">
    <property type="entry name" value="CAT-like_dom_sf"/>
</dbReference>
<dbReference type="PANTHER" id="PTHR45527:SF1">
    <property type="entry name" value="FATTY ACID SYNTHASE"/>
    <property type="match status" value="1"/>
</dbReference>
<comment type="similarity">
    <text evidence="2">Belongs to the ATP-dependent AMP-binding enzyme family.</text>
</comment>
<evidence type="ECO:0000313" key="6">
    <source>
        <dbReference type="EMBL" id="RFM33510.1"/>
    </source>
</evidence>
<dbReference type="EMBL" id="QTJV01000006">
    <property type="protein sequence ID" value="RFM33510.1"/>
    <property type="molecule type" value="Genomic_DNA"/>
</dbReference>
<dbReference type="Proteomes" id="UP000261174">
    <property type="component" value="Unassembled WGS sequence"/>
</dbReference>
<dbReference type="NCBIfam" id="NF003417">
    <property type="entry name" value="PRK04813.1"/>
    <property type="match status" value="6"/>
</dbReference>
<dbReference type="Gene3D" id="1.10.1200.10">
    <property type="entry name" value="ACP-like"/>
    <property type="match status" value="6"/>
</dbReference>
<gene>
    <name evidence="6" type="ORF">DXN04_16240</name>
</gene>
<evidence type="ECO:0000256" key="2">
    <source>
        <dbReference type="ARBA" id="ARBA00006432"/>
    </source>
</evidence>
<dbReference type="InterPro" id="IPR006162">
    <property type="entry name" value="Ppantetheine_attach_site"/>
</dbReference>
<feature type="domain" description="Carrier" evidence="5">
    <location>
        <begin position="1014"/>
        <end position="1089"/>
    </location>
</feature>
<dbReference type="RefSeq" id="WP_116854433.1">
    <property type="nucleotide sequence ID" value="NZ_QTJV01000006.1"/>
</dbReference>
<dbReference type="SUPFAM" id="SSF56801">
    <property type="entry name" value="Acetyl-CoA synthetase-like"/>
    <property type="match status" value="6"/>
</dbReference>
<evidence type="ECO:0000256" key="3">
    <source>
        <dbReference type="ARBA" id="ARBA00022450"/>
    </source>
</evidence>
<dbReference type="InterPro" id="IPR036736">
    <property type="entry name" value="ACP-like_sf"/>
</dbReference>
<dbReference type="NCBIfam" id="NF004282">
    <property type="entry name" value="PRK05691.1"/>
    <property type="match status" value="11"/>
</dbReference>
<protein>
    <submittedName>
        <fullName evidence="6">Amino acid adenylation domain-containing protein</fullName>
    </submittedName>
</protein>
<dbReference type="GO" id="GO:0031177">
    <property type="term" value="F:phosphopantetheine binding"/>
    <property type="evidence" value="ECO:0007669"/>
    <property type="project" value="InterPro"/>
</dbReference>